<name>A0A5C5VZ31_9BACT</name>
<comment type="caution">
    <text evidence="3">The sequence shown here is derived from an EMBL/GenBank/DDBJ whole genome shotgun (WGS) entry which is preliminary data.</text>
</comment>
<dbReference type="Proteomes" id="UP000318995">
    <property type="component" value="Unassembled WGS sequence"/>
</dbReference>
<feature type="signal peptide" evidence="2">
    <location>
        <begin position="1"/>
        <end position="27"/>
    </location>
</feature>
<evidence type="ECO:0000256" key="1">
    <source>
        <dbReference type="SAM" id="MobiDB-lite"/>
    </source>
</evidence>
<feature type="region of interest" description="Disordered" evidence="1">
    <location>
        <begin position="28"/>
        <end position="212"/>
    </location>
</feature>
<protein>
    <submittedName>
        <fullName evidence="3">Uncharacterized protein</fullName>
    </submittedName>
</protein>
<sequence length="338" mass="35580" precursor="true">MNVVAKTLTAIALTAFGLGGVMTLAEAQTSKSDQAGKRKSDQAGQPPRGGRSWDRFAPAGPQGQPPSGTPQRNPATGLPSGVPLPQTGRSYTGPSNGFGVVPGAPLPATGSPVTPRDRRDWRGQRGSGGGVQRGFDPLSSSSNDAPPVAEEQVGRPDRQRRPVAPRPPRERRKPVDRAEEEAAAGPPPERFSAEWSAQHPNAWGKTAGARRTAEQVRTWLAANPPAGGPLGDEDQVAAAPLDQQWLLLGVFRVGSVQGSPRQLVELNLSRAGEVRGRQFAMTTGETSEVTGSYAAEGLDWQADDGWQYAASLDDLTTPRGVVRITGTAGQGEATLQRK</sequence>
<keyword evidence="4" id="KW-1185">Reference proteome</keyword>
<keyword evidence="2" id="KW-0732">Signal</keyword>
<dbReference type="EMBL" id="SJPH01000004">
    <property type="protein sequence ID" value="TWT43223.1"/>
    <property type="molecule type" value="Genomic_DNA"/>
</dbReference>
<dbReference type="AlphaFoldDB" id="A0A5C5VZ31"/>
<dbReference type="RefSeq" id="WP_146574175.1">
    <property type="nucleotide sequence ID" value="NZ_SJPH01000004.1"/>
</dbReference>
<proteinExistence type="predicted"/>
<gene>
    <name evidence="3" type="ORF">Pla111_21730</name>
</gene>
<evidence type="ECO:0000256" key="2">
    <source>
        <dbReference type="SAM" id="SignalP"/>
    </source>
</evidence>
<feature type="chain" id="PRO_5023090192" evidence="2">
    <location>
        <begin position="28"/>
        <end position="338"/>
    </location>
</feature>
<accession>A0A5C5VZ31</accession>
<evidence type="ECO:0000313" key="4">
    <source>
        <dbReference type="Proteomes" id="UP000318995"/>
    </source>
</evidence>
<reference evidence="3 4" key="1">
    <citation type="submission" date="2019-02" db="EMBL/GenBank/DDBJ databases">
        <title>Deep-cultivation of Planctomycetes and their phenomic and genomic characterization uncovers novel biology.</title>
        <authorList>
            <person name="Wiegand S."/>
            <person name="Jogler M."/>
            <person name="Boedeker C."/>
            <person name="Pinto D."/>
            <person name="Vollmers J."/>
            <person name="Rivas-Marin E."/>
            <person name="Kohn T."/>
            <person name="Peeters S.H."/>
            <person name="Heuer A."/>
            <person name="Rast P."/>
            <person name="Oberbeckmann S."/>
            <person name="Bunk B."/>
            <person name="Jeske O."/>
            <person name="Meyerdierks A."/>
            <person name="Storesund J.E."/>
            <person name="Kallscheuer N."/>
            <person name="Luecker S."/>
            <person name="Lage O.M."/>
            <person name="Pohl T."/>
            <person name="Merkel B.J."/>
            <person name="Hornburger P."/>
            <person name="Mueller R.-W."/>
            <person name="Bruemmer F."/>
            <person name="Labrenz M."/>
            <person name="Spormann A.M."/>
            <person name="Op Den Camp H."/>
            <person name="Overmann J."/>
            <person name="Amann R."/>
            <person name="Jetten M.S.M."/>
            <person name="Mascher T."/>
            <person name="Medema M.H."/>
            <person name="Devos D.P."/>
            <person name="Kaster A.-K."/>
            <person name="Ovreas L."/>
            <person name="Rohde M."/>
            <person name="Galperin M.Y."/>
            <person name="Jogler C."/>
        </authorList>
    </citation>
    <scope>NUCLEOTIDE SEQUENCE [LARGE SCALE GENOMIC DNA]</scope>
    <source>
        <strain evidence="3 4">Pla111</strain>
    </source>
</reference>
<evidence type="ECO:0000313" key="3">
    <source>
        <dbReference type="EMBL" id="TWT43223.1"/>
    </source>
</evidence>
<organism evidence="3 4">
    <name type="scientific">Botrimarina hoheduenensis</name>
    <dbReference type="NCBI Taxonomy" id="2528000"/>
    <lineage>
        <taxon>Bacteria</taxon>
        <taxon>Pseudomonadati</taxon>
        <taxon>Planctomycetota</taxon>
        <taxon>Planctomycetia</taxon>
        <taxon>Pirellulales</taxon>
        <taxon>Lacipirellulaceae</taxon>
        <taxon>Botrimarina</taxon>
    </lineage>
</organism>
<dbReference type="OrthoDB" id="282085at2"/>